<feature type="transmembrane region" description="Helical" evidence="1">
    <location>
        <begin position="523"/>
        <end position="539"/>
    </location>
</feature>
<keyword evidence="1" id="KW-0472">Membrane</keyword>
<dbReference type="Proteomes" id="UP000304951">
    <property type="component" value="Unassembled WGS sequence"/>
</dbReference>
<keyword evidence="1" id="KW-1133">Transmembrane helix</keyword>
<sequence>MSPKTFDSSMSEQKFEDIIAVFRKSLDVSETLTQEERHKVSFRLPPAEEDAIVEANTRYPSRASLVQGCLEKGALDLTDDELDIIIRGVSSGPVSVGENHLSFLKQLSPEVQELADKVYESNDFTDPGELRAILQCYKEQDYRREQKRATRQLQRYRLVERRYLEMLQDSIQRDNPSPEYALKRRALEQIMKETKGQVDFPQAPTNDSISRKIQDFAIKAQRKPYLDIGIWGFAVLRLDYRDNTLWESYKSRVETCTQKVLTANDVPENVCRMLRFTYLEDESALSGEVDQTKLVKYWRDNRWNENVHIHMNHDFFLSVDWKAMDNENTTDPPMYLHDAYIEEMPTDLSSFPGYIPMTALHFCSKGIAGINDDRQSALLGCQSYTKNKRDNTTRHQPPNMPIAVALSPRAMTALGAMALTTLCFQTFDSSATPSQFDAMTLARLNIVDQQMATLRATMNHVLKETNTTIPSNLKWPAQPTASDDAPFSQIVKMLFFIVAMIGWANSLVALYSEAGAAADKMMAAGLWGACAAFVSLWFLGEPKEWYGYLLGATWGFYAAIFLWRTFAEQESHVEVDGLKA</sequence>
<name>A0A4S8STC4_AURPU</name>
<proteinExistence type="predicted"/>
<dbReference type="EMBL" id="QZAF01000067">
    <property type="protein sequence ID" value="THV74266.1"/>
    <property type="molecule type" value="Genomic_DNA"/>
</dbReference>
<feature type="transmembrane region" description="Helical" evidence="1">
    <location>
        <begin position="545"/>
        <end position="563"/>
    </location>
</feature>
<accession>A0A4S8STC4</accession>
<keyword evidence="1" id="KW-0812">Transmembrane</keyword>
<evidence type="ECO:0000313" key="2">
    <source>
        <dbReference type="EMBL" id="THV74266.1"/>
    </source>
</evidence>
<feature type="transmembrane region" description="Helical" evidence="1">
    <location>
        <begin position="493"/>
        <end position="511"/>
    </location>
</feature>
<comment type="caution">
    <text evidence="2">The sequence shown here is derived from an EMBL/GenBank/DDBJ whole genome shotgun (WGS) entry which is preliminary data.</text>
</comment>
<gene>
    <name evidence="2" type="ORF">D6D28_02682</name>
</gene>
<evidence type="ECO:0000313" key="3">
    <source>
        <dbReference type="Proteomes" id="UP000304951"/>
    </source>
</evidence>
<dbReference type="AlphaFoldDB" id="A0A4S8STC4"/>
<reference evidence="2 3" key="1">
    <citation type="submission" date="2018-10" db="EMBL/GenBank/DDBJ databases">
        <title>Fifty Aureobasidium pullulans genomes reveal a recombining polyextremotolerant generalist.</title>
        <authorList>
            <person name="Gostincar C."/>
            <person name="Turk M."/>
            <person name="Zajc J."/>
            <person name="Gunde-Cimerman N."/>
        </authorList>
    </citation>
    <scope>NUCLEOTIDE SEQUENCE [LARGE SCALE GENOMIC DNA]</scope>
    <source>
        <strain evidence="2 3">EXF-11900</strain>
    </source>
</reference>
<organism evidence="2 3">
    <name type="scientific">Aureobasidium pullulans</name>
    <name type="common">Black yeast</name>
    <name type="synonym">Pullularia pullulans</name>
    <dbReference type="NCBI Taxonomy" id="5580"/>
    <lineage>
        <taxon>Eukaryota</taxon>
        <taxon>Fungi</taxon>
        <taxon>Dikarya</taxon>
        <taxon>Ascomycota</taxon>
        <taxon>Pezizomycotina</taxon>
        <taxon>Dothideomycetes</taxon>
        <taxon>Dothideomycetidae</taxon>
        <taxon>Dothideales</taxon>
        <taxon>Saccotheciaceae</taxon>
        <taxon>Aureobasidium</taxon>
    </lineage>
</organism>
<protein>
    <submittedName>
        <fullName evidence="2">Uncharacterized protein</fullName>
    </submittedName>
</protein>
<evidence type="ECO:0000256" key="1">
    <source>
        <dbReference type="SAM" id="Phobius"/>
    </source>
</evidence>